<dbReference type="Gene3D" id="3.30.230.80">
    <property type="match status" value="1"/>
</dbReference>
<keyword evidence="6" id="KW-0143">Chaperone</keyword>
<keyword evidence="3" id="KW-0963">Cytoplasm</keyword>
<comment type="subcellular location">
    <subcellularLocation>
        <location evidence="1">Cytoplasm</location>
    </subcellularLocation>
</comment>
<comment type="similarity">
    <text evidence="2">Belongs to the heat shock protein 90 family.</text>
</comment>
<feature type="compositionally biased region" description="Acidic residues" evidence="7">
    <location>
        <begin position="682"/>
        <end position="700"/>
    </location>
</feature>
<dbReference type="HAMAP" id="MF_00505">
    <property type="entry name" value="HSP90"/>
    <property type="match status" value="1"/>
</dbReference>
<organism evidence="9">
    <name type="scientific">viral metagenome</name>
    <dbReference type="NCBI Taxonomy" id="1070528"/>
    <lineage>
        <taxon>unclassified sequences</taxon>
        <taxon>metagenomes</taxon>
        <taxon>organismal metagenomes</taxon>
    </lineage>
</organism>
<dbReference type="EMBL" id="MN739150">
    <property type="protein sequence ID" value="QHS90846.1"/>
    <property type="molecule type" value="Genomic_DNA"/>
</dbReference>
<dbReference type="GO" id="GO:0140662">
    <property type="term" value="F:ATP-dependent protein folding chaperone"/>
    <property type="evidence" value="ECO:0007669"/>
    <property type="project" value="InterPro"/>
</dbReference>
<proteinExistence type="inferred from homology"/>
<dbReference type="GO" id="GO:0016887">
    <property type="term" value="F:ATP hydrolysis activity"/>
    <property type="evidence" value="ECO:0007669"/>
    <property type="project" value="InterPro"/>
</dbReference>
<dbReference type="Gene3D" id="1.20.120.790">
    <property type="entry name" value="Heat shock protein 90, C-terminal domain"/>
    <property type="match status" value="1"/>
</dbReference>
<dbReference type="SUPFAM" id="SSF110942">
    <property type="entry name" value="HSP90 C-terminal domain"/>
    <property type="match status" value="1"/>
</dbReference>
<evidence type="ECO:0000256" key="7">
    <source>
        <dbReference type="SAM" id="MobiDB-lite"/>
    </source>
</evidence>
<evidence type="ECO:0000256" key="4">
    <source>
        <dbReference type="ARBA" id="ARBA00022741"/>
    </source>
</evidence>
<evidence type="ECO:0000256" key="3">
    <source>
        <dbReference type="ARBA" id="ARBA00022490"/>
    </source>
</evidence>
<dbReference type="AlphaFoldDB" id="A0A6C0BFC8"/>
<evidence type="ECO:0000256" key="2">
    <source>
        <dbReference type="ARBA" id="ARBA00008239"/>
    </source>
</evidence>
<dbReference type="Gene3D" id="3.40.50.11260">
    <property type="match status" value="1"/>
</dbReference>
<evidence type="ECO:0000256" key="5">
    <source>
        <dbReference type="ARBA" id="ARBA00022840"/>
    </source>
</evidence>
<dbReference type="NCBIfam" id="NF003555">
    <property type="entry name" value="PRK05218.1"/>
    <property type="match status" value="1"/>
</dbReference>
<evidence type="ECO:0000256" key="6">
    <source>
        <dbReference type="ARBA" id="ARBA00023186"/>
    </source>
</evidence>
<dbReference type="InterPro" id="IPR037196">
    <property type="entry name" value="HSP90_C"/>
</dbReference>
<dbReference type="SMART" id="SM00387">
    <property type="entry name" value="HATPase_c"/>
    <property type="match status" value="1"/>
</dbReference>
<dbReference type="Gene3D" id="3.30.565.10">
    <property type="entry name" value="Histidine kinase-like ATPase, C-terminal domain"/>
    <property type="match status" value="1"/>
</dbReference>
<feature type="region of interest" description="Disordered" evidence="7">
    <location>
        <begin position="227"/>
        <end position="261"/>
    </location>
</feature>
<evidence type="ECO:0000259" key="8">
    <source>
        <dbReference type="SMART" id="SM00387"/>
    </source>
</evidence>
<dbReference type="InterPro" id="IPR003594">
    <property type="entry name" value="HATPase_dom"/>
</dbReference>
<keyword evidence="4" id="KW-0547">Nucleotide-binding</keyword>
<dbReference type="FunFam" id="1.20.120.790:FF:000001">
    <property type="entry name" value="Heat shock protein 90 alpha"/>
    <property type="match status" value="1"/>
</dbReference>
<dbReference type="GO" id="GO:0005524">
    <property type="term" value="F:ATP binding"/>
    <property type="evidence" value="ECO:0007669"/>
    <property type="project" value="UniProtKB-KW"/>
</dbReference>
<dbReference type="FunFam" id="3.30.230.80:FF:000001">
    <property type="entry name" value="Heat shock protein 90 alpha"/>
    <property type="match status" value="1"/>
</dbReference>
<evidence type="ECO:0000256" key="1">
    <source>
        <dbReference type="ARBA" id="ARBA00004496"/>
    </source>
</evidence>
<protein>
    <recommendedName>
        <fullName evidence="8">Histidine kinase/HSP90-like ATPase domain-containing protein</fullName>
    </recommendedName>
</protein>
<evidence type="ECO:0000313" key="9">
    <source>
        <dbReference type="EMBL" id="QHS90846.1"/>
    </source>
</evidence>
<feature type="region of interest" description="Disordered" evidence="7">
    <location>
        <begin position="678"/>
        <end position="720"/>
    </location>
</feature>
<dbReference type="FunFam" id="3.40.50.11260:FF:000001">
    <property type="entry name" value="Heat shock protein 90 alpha"/>
    <property type="match status" value="1"/>
</dbReference>
<reference evidence="9" key="1">
    <citation type="journal article" date="2020" name="Nature">
        <title>Giant virus diversity and host interactions through global metagenomics.</title>
        <authorList>
            <person name="Schulz F."/>
            <person name="Roux S."/>
            <person name="Paez-Espino D."/>
            <person name="Jungbluth S."/>
            <person name="Walsh D.A."/>
            <person name="Denef V.J."/>
            <person name="McMahon K.D."/>
            <person name="Konstantinidis K.T."/>
            <person name="Eloe-Fadrosh E.A."/>
            <person name="Kyrpides N.C."/>
            <person name="Woyke T."/>
        </authorList>
    </citation>
    <scope>NUCLEOTIDE SEQUENCE</scope>
    <source>
        <strain evidence="9">GVMAG-M-3300010354-11</strain>
    </source>
</reference>
<keyword evidence="5" id="KW-0067">ATP-binding</keyword>
<feature type="domain" description="Histidine kinase/HSP90-like ATPase" evidence="8">
    <location>
        <begin position="25"/>
        <end position="181"/>
    </location>
</feature>
<dbReference type="InterPro" id="IPR036890">
    <property type="entry name" value="HATPase_C_sf"/>
</dbReference>
<dbReference type="InterPro" id="IPR020568">
    <property type="entry name" value="Ribosomal_Su5_D2-typ_SF"/>
</dbReference>
<dbReference type="PIRSF" id="PIRSF002583">
    <property type="entry name" value="Hsp90"/>
    <property type="match status" value="1"/>
</dbReference>
<dbReference type="GO" id="GO:0005737">
    <property type="term" value="C:cytoplasm"/>
    <property type="evidence" value="ECO:0007669"/>
    <property type="project" value="UniProtKB-SubCell"/>
</dbReference>
<dbReference type="InterPro" id="IPR001404">
    <property type="entry name" value="Hsp90_fam"/>
</dbReference>
<dbReference type="InterPro" id="IPR019805">
    <property type="entry name" value="Heat_shock_protein_90_CS"/>
</dbReference>
<dbReference type="PANTHER" id="PTHR11528">
    <property type="entry name" value="HEAT SHOCK PROTEIN 90 FAMILY MEMBER"/>
    <property type="match status" value="1"/>
</dbReference>
<dbReference type="PRINTS" id="PR00775">
    <property type="entry name" value="HEATSHOCK90"/>
</dbReference>
<dbReference type="PROSITE" id="PS00298">
    <property type="entry name" value="HSP90"/>
    <property type="match status" value="1"/>
</dbReference>
<dbReference type="Pfam" id="PF13589">
    <property type="entry name" value="HATPase_c_3"/>
    <property type="match status" value="1"/>
</dbReference>
<dbReference type="SUPFAM" id="SSF54211">
    <property type="entry name" value="Ribosomal protein S5 domain 2-like"/>
    <property type="match status" value="1"/>
</dbReference>
<dbReference type="Pfam" id="PF00183">
    <property type="entry name" value="HSP90"/>
    <property type="match status" value="1"/>
</dbReference>
<name>A0A6C0BFC8_9ZZZZ</name>
<dbReference type="CDD" id="cd16927">
    <property type="entry name" value="HATPase_Hsp90-like"/>
    <property type="match status" value="1"/>
</dbReference>
<dbReference type="FunFam" id="3.30.565.10:FF:000005">
    <property type="entry name" value="Heat shock protein 90"/>
    <property type="match status" value="1"/>
</dbReference>
<dbReference type="InterPro" id="IPR020575">
    <property type="entry name" value="Hsp90_N"/>
</dbReference>
<dbReference type="GO" id="GO:0051082">
    <property type="term" value="F:unfolded protein binding"/>
    <property type="evidence" value="ECO:0007669"/>
    <property type="project" value="InterPro"/>
</dbReference>
<accession>A0A6C0BFC8</accession>
<dbReference type="SUPFAM" id="SSF55874">
    <property type="entry name" value="ATPase domain of HSP90 chaperone/DNA topoisomerase II/histidine kinase"/>
    <property type="match status" value="1"/>
</dbReference>
<sequence length="720" mass="82417">MSETFAFQAEINQLLSLIINTFYSNKEVFLRELVSNASDALDKVRYASLTNPDILKDESELSIKIIPDETNNTLTIWDTGVGMTRDELIKNLGTIAHSGTRQFMESLKDGTDVSLIGQFGVGFYSAFLVADSVKVYSRSLESDKTCVWESSAGGSFSINEADESECLTRGTKIVLHLKEDQKEYTDQERIRQVLTKHSQYLGFPIKLQVTRETEVPVDVTDVPDVTEEEVKQNDGDVADVADVADDEDDESDDEDDVKPPKMEKKTVVEFDIVNKQQPIWARKSEDVTHDEYAAFYRSMTNDWEDHMAVKHFSVEGQVEFKSLLYIPPRAPFDMFSGGASKKMNNIKLYVRKVLIMDESNDLLPEYLSFFKGVVDSDDLPLNVSREMLQQNNIMKVIKKNLVKKCIETMSELTQDAEKWGKFYQQFSKNIKLGYMEDQKSRTKIVELLRFVSSYDDKLTSLKDYVSRMKENQKDIFYVTGEHIDSVKNMACIEKLKKKNYEVLFLIDPIDEYLVQHLHEYDSKRLVNCSKEGFALEDTEEEKKQKEEVKKEWDGVCKRITSILGDKVKDVVISDRLVTRPCVLVSDVYGWTANMEKIMKAQALRSGDAMMMMGGKRILEINPDHKILKYIKERIDSNAAEKPLENIINLLHDTVMLDSGFTLSDPSKYTSRVYTLIENGLTGDEENEENEEGEGDEEDIDLSTLKEKSDEKNETSMEDVD</sequence>
<feature type="compositionally biased region" description="Basic and acidic residues" evidence="7">
    <location>
        <begin position="703"/>
        <end position="714"/>
    </location>
</feature>
<feature type="compositionally biased region" description="Acidic residues" evidence="7">
    <location>
        <begin position="236"/>
        <end position="256"/>
    </location>
</feature>